<dbReference type="AlphaFoldDB" id="A0AAV7SQ27"/>
<keyword evidence="3" id="KW-1185">Reference proteome</keyword>
<protein>
    <submittedName>
        <fullName evidence="2">Uncharacterized protein</fullName>
    </submittedName>
</protein>
<comment type="caution">
    <text evidence="2">The sequence shown here is derived from an EMBL/GenBank/DDBJ whole genome shotgun (WGS) entry which is preliminary data.</text>
</comment>
<reference evidence="2" key="1">
    <citation type="journal article" date="2022" name="bioRxiv">
        <title>Sequencing and chromosome-scale assembly of the giantPleurodeles waltlgenome.</title>
        <authorList>
            <person name="Brown T."/>
            <person name="Elewa A."/>
            <person name="Iarovenko S."/>
            <person name="Subramanian E."/>
            <person name="Araus A.J."/>
            <person name="Petzold A."/>
            <person name="Susuki M."/>
            <person name="Suzuki K.-i.T."/>
            <person name="Hayashi T."/>
            <person name="Toyoda A."/>
            <person name="Oliveira C."/>
            <person name="Osipova E."/>
            <person name="Leigh N.D."/>
            <person name="Simon A."/>
            <person name="Yun M.H."/>
        </authorList>
    </citation>
    <scope>NUCLEOTIDE SEQUENCE</scope>
    <source>
        <strain evidence="2">20211129_DDA</strain>
        <tissue evidence="2">Liver</tissue>
    </source>
</reference>
<proteinExistence type="predicted"/>
<accession>A0AAV7SQ27</accession>
<gene>
    <name evidence="2" type="ORF">NDU88_006515</name>
</gene>
<sequence length="95" mass="10791">MLHTDAATPSLPRSKEPVLHRIQRRLTSLTLGTGFFLLYQSYCAWGYLRIRDRPQWRQIVGSDSVTMPNEQLLALTALTRSSHLALTASRRPLEG</sequence>
<organism evidence="2 3">
    <name type="scientific">Pleurodeles waltl</name>
    <name type="common">Iberian ribbed newt</name>
    <dbReference type="NCBI Taxonomy" id="8319"/>
    <lineage>
        <taxon>Eukaryota</taxon>
        <taxon>Metazoa</taxon>
        <taxon>Chordata</taxon>
        <taxon>Craniata</taxon>
        <taxon>Vertebrata</taxon>
        <taxon>Euteleostomi</taxon>
        <taxon>Amphibia</taxon>
        <taxon>Batrachia</taxon>
        <taxon>Caudata</taxon>
        <taxon>Salamandroidea</taxon>
        <taxon>Salamandridae</taxon>
        <taxon>Pleurodelinae</taxon>
        <taxon>Pleurodeles</taxon>
    </lineage>
</organism>
<evidence type="ECO:0000256" key="1">
    <source>
        <dbReference type="SAM" id="Phobius"/>
    </source>
</evidence>
<dbReference type="EMBL" id="JANPWB010000008">
    <property type="protein sequence ID" value="KAJ1166106.1"/>
    <property type="molecule type" value="Genomic_DNA"/>
</dbReference>
<name>A0AAV7SQ27_PLEWA</name>
<keyword evidence="1" id="KW-0812">Transmembrane</keyword>
<evidence type="ECO:0000313" key="2">
    <source>
        <dbReference type="EMBL" id="KAJ1166106.1"/>
    </source>
</evidence>
<evidence type="ECO:0000313" key="3">
    <source>
        <dbReference type="Proteomes" id="UP001066276"/>
    </source>
</evidence>
<keyword evidence="1" id="KW-0472">Membrane</keyword>
<keyword evidence="1" id="KW-1133">Transmembrane helix</keyword>
<feature type="transmembrane region" description="Helical" evidence="1">
    <location>
        <begin position="26"/>
        <end position="48"/>
    </location>
</feature>
<dbReference type="Proteomes" id="UP001066276">
    <property type="component" value="Chromosome 4_2"/>
</dbReference>